<dbReference type="PANTHER" id="PTHR22960">
    <property type="entry name" value="MOLYBDOPTERIN COFACTOR SYNTHESIS PROTEIN A"/>
    <property type="match status" value="1"/>
</dbReference>
<dbReference type="Gene3D" id="3.20.20.70">
    <property type="entry name" value="Aldolase class I"/>
    <property type="match status" value="1"/>
</dbReference>
<dbReference type="PANTHER" id="PTHR22960:SF0">
    <property type="entry name" value="MOLYBDENUM COFACTOR BIOSYNTHESIS PROTEIN 1"/>
    <property type="match status" value="1"/>
</dbReference>
<evidence type="ECO:0000256" key="3">
    <source>
        <dbReference type="ARBA" id="ARBA00022691"/>
    </source>
</evidence>
<evidence type="ECO:0000256" key="5">
    <source>
        <dbReference type="ARBA" id="ARBA00023004"/>
    </source>
</evidence>
<gene>
    <name evidence="8" type="primary">moaA_3</name>
    <name evidence="8" type="ORF">NCTC6133_03061</name>
</gene>
<comment type="cofactor">
    <cofactor evidence="1">
        <name>[4Fe-4S] cluster</name>
        <dbReference type="ChEBI" id="CHEBI:49883"/>
    </cofactor>
</comment>
<protein>
    <submittedName>
        <fullName evidence="8">Molybdenum cofactor biosynthesis protein A</fullName>
    </submittedName>
</protein>
<dbReference type="GO" id="GO:0051539">
    <property type="term" value="F:4 iron, 4 sulfur cluster binding"/>
    <property type="evidence" value="ECO:0007669"/>
    <property type="project" value="UniProtKB-KW"/>
</dbReference>
<proteinExistence type="predicted"/>
<reference evidence="8 9" key="1">
    <citation type="submission" date="2018-06" db="EMBL/GenBank/DDBJ databases">
        <authorList>
            <consortium name="Pathogen Informatics"/>
            <person name="Doyle S."/>
        </authorList>
    </citation>
    <scope>NUCLEOTIDE SEQUENCE [LARGE SCALE GENOMIC DNA]</scope>
    <source>
        <strain evidence="8 9">NCTC6133</strain>
    </source>
</reference>
<dbReference type="InterPro" id="IPR000385">
    <property type="entry name" value="MoaA_NifB_PqqE_Fe-S-bd_CS"/>
</dbReference>
<evidence type="ECO:0000256" key="2">
    <source>
        <dbReference type="ARBA" id="ARBA00022485"/>
    </source>
</evidence>
<accession>A0A380DW57</accession>
<evidence type="ECO:0000313" key="9">
    <source>
        <dbReference type="Proteomes" id="UP000255091"/>
    </source>
</evidence>
<name>A0A380DW57_STAAU</name>
<keyword evidence="4" id="KW-0479">Metal-binding</keyword>
<dbReference type="AlphaFoldDB" id="A0A380DW57"/>
<evidence type="ECO:0000256" key="6">
    <source>
        <dbReference type="ARBA" id="ARBA00023014"/>
    </source>
</evidence>
<dbReference type="GO" id="GO:0046872">
    <property type="term" value="F:metal ion binding"/>
    <property type="evidence" value="ECO:0007669"/>
    <property type="project" value="UniProtKB-KW"/>
</dbReference>
<evidence type="ECO:0000256" key="4">
    <source>
        <dbReference type="ARBA" id="ARBA00022723"/>
    </source>
</evidence>
<dbReference type="InterPro" id="IPR013785">
    <property type="entry name" value="Aldolase_TIM"/>
</dbReference>
<keyword evidence="3" id="KW-0949">S-adenosyl-L-methionine</keyword>
<keyword evidence="7" id="KW-0501">Molybdenum cofactor biosynthesis</keyword>
<dbReference type="GO" id="GO:0061798">
    <property type="term" value="F:GTP 3',8'-cyclase activity"/>
    <property type="evidence" value="ECO:0007669"/>
    <property type="project" value="TreeGrafter"/>
</dbReference>
<dbReference type="PROSITE" id="PS01305">
    <property type="entry name" value="MOAA_NIFB_PQQE"/>
    <property type="match status" value="1"/>
</dbReference>
<dbReference type="EMBL" id="UHAP01000001">
    <property type="protein sequence ID" value="SUK59427.1"/>
    <property type="molecule type" value="Genomic_DNA"/>
</dbReference>
<dbReference type="InterPro" id="IPR058240">
    <property type="entry name" value="rSAM_sf"/>
</dbReference>
<dbReference type="SUPFAM" id="SSF102114">
    <property type="entry name" value="Radical SAM enzymes"/>
    <property type="match status" value="1"/>
</dbReference>
<dbReference type="GO" id="GO:0006777">
    <property type="term" value="P:Mo-molybdopterin cofactor biosynthetic process"/>
    <property type="evidence" value="ECO:0007669"/>
    <property type="project" value="UniProtKB-KW"/>
</dbReference>
<evidence type="ECO:0000256" key="7">
    <source>
        <dbReference type="ARBA" id="ARBA00023150"/>
    </source>
</evidence>
<keyword evidence="2" id="KW-0004">4Fe-4S</keyword>
<evidence type="ECO:0000313" key="8">
    <source>
        <dbReference type="EMBL" id="SUK59427.1"/>
    </source>
</evidence>
<organism evidence="8 9">
    <name type="scientific">Staphylococcus aureus</name>
    <dbReference type="NCBI Taxonomy" id="1280"/>
    <lineage>
        <taxon>Bacteria</taxon>
        <taxon>Bacillati</taxon>
        <taxon>Bacillota</taxon>
        <taxon>Bacilli</taxon>
        <taxon>Bacillales</taxon>
        <taxon>Staphylococcaceae</taxon>
        <taxon>Staphylococcus</taxon>
    </lineage>
</organism>
<keyword evidence="6" id="KW-0411">Iron-sulfur</keyword>
<dbReference type="Proteomes" id="UP000255091">
    <property type="component" value="Unassembled WGS sequence"/>
</dbReference>
<dbReference type="GO" id="GO:0061799">
    <property type="term" value="F:cyclic pyranopterin monophosphate synthase activity"/>
    <property type="evidence" value="ECO:0007669"/>
    <property type="project" value="TreeGrafter"/>
</dbReference>
<evidence type="ECO:0000256" key="1">
    <source>
        <dbReference type="ARBA" id="ARBA00001966"/>
    </source>
</evidence>
<dbReference type="InterPro" id="IPR050105">
    <property type="entry name" value="MoCo_biosynth_MoaA/MoaC"/>
</dbReference>
<keyword evidence="5" id="KW-0408">Iron</keyword>
<sequence>MVEQIKDKLGRPIRDLRLSVTDRCNFRCDYCMPKEVFGDDFVFLPKMNC</sequence>